<dbReference type="HOGENOM" id="CLU_180037_0_0_3"/>
<sequence length="83" mass="9362">MLDSKESDSANPEDKKLPTLDFDGKKYDINSLPDEVKDLLKGLQIADTQIRMHKDTLRLLDLGKNSLGVQLKQKLKNISPVKN</sequence>
<dbReference type="AlphaFoldDB" id="Q7V0W9"/>
<evidence type="ECO:0000256" key="1">
    <source>
        <dbReference type="SAM" id="MobiDB-lite"/>
    </source>
</evidence>
<dbReference type="InterPro" id="IPR045615">
    <property type="entry name" value="DUF6447"/>
</dbReference>
<organism evidence="2 3">
    <name type="scientific">Prochlorococcus marinus subsp. pastoris (strain CCMP1986 / NIES-2087 / MED4)</name>
    <dbReference type="NCBI Taxonomy" id="59919"/>
    <lineage>
        <taxon>Bacteria</taxon>
        <taxon>Bacillati</taxon>
        <taxon>Cyanobacteriota</taxon>
        <taxon>Cyanophyceae</taxon>
        <taxon>Synechococcales</taxon>
        <taxon>Prochlorococcaceae</taxon>
        <taxon>Prochlorococcus</taxon>
    </lineage>
</organism>
<accession>Q7V0W9</accession>
<proteinExistence type="predicted"/>
<protein>
    <submittedName>
        <fullName evidence="2">Uncharacterized protein</fullName>
    </submittedName>
</protein>
<dbReference type="Pfam" id="PF20045">
    <property type="entry name" value="DUF6447"/>
    <property type="match status" value="1"/>
</dbReference>
<name>Q7V0W9_PROMP</name>
<evidence type="ECO:0000313" key="2">
    <source>
        <dbReference type="EMBL" id="CAE19590.1"/>
    </source>
</evidence>
<dbReference type="KEGG" id="pmm:PMM1131"/>
<evidence type="ECO:0000313" key="3">
    <source>
        <dbReference type="Proteomes" id="UP000001026"/>
    </source>
</evidence>
<feature type="region of interest" description="Disordered" evidence="1">
    <location>
        <begin position="1"/>
        <end position="21"/>
    </location>
</feature>
<dbReference type="EMBL" id="BX548174">
    <property type="protein sequence ID" value="CAE19590.1"/>
    <property type="molecule type" value="Genomic_DNA"/>
</dbReference>
<reference evidence="2 3" key="1">
    <citation type="journal article" date="2003" name="Nature">
        <title>Genome divergence in two Prochlorococcus ecotypes reflects oceanic niche differentiation.</title>
        <authorList>
            <person name="Rocap G."/>
            <person name="Larimer F.W."/>
            <person name="Lamerdin J.E."/>
            <person name="Malfatti S."/>
            <person name="Chain P."/>
            <person name="Ahlgren N.A."/>
            <person name="Arellano A."/>
            <person name="Coleman M."/>
            <person name="Hauser L."/>
            <person name="Hess W.R."/>
            <person name="Johnson Z.I."/>
            <person name="Land M.L."/>
            <person name="Lindell D."/>
            <person name="Post A.F."/>
            <person name="Regala W."/>
            <person name="Shah M."/>
            <person name="Shaw S.L."/>
            <person name="Steglich C."/>
            <person name="Sullivan M.B."/>
            <person name="Ting C.S."/>
            <person name="Tolonen A."/>
            <person name="Webb E.A."/>
            <person name="Zinser E.R."/>
            <person name="Chisholm S.W."/>
        </authorList>
    </citation>
    <scope>NUCLEOTIDE SEQUENCE [LARGE SCALE GENOMIC DNA]</scope>
    <source>
        <strain evidence="3">CCMP1986 / NIES-2087 / MED4</strain>
    </source>
</reference>
<gene>
    <name evidence="2" type="ordered locus">PMM1131</name>
</gene>
<dbReference type="RefSeq" id="WP_011132764.1">
    <property type="nucleotide sequence ID" value="NC_005072.1"/>
</dbReference>
<dbReference type="STRING" id="59919.PMM1131"/>
<dbReference type="Proteomes" id="UP000001026">
    <property type="component" value="Chromosome"/>
</dbReference>
<dbReference type="OrthoDB" id="559265at2"/>